<protein>
    <submittedName>
        <fullName evidence="4">Iron(III) dicitrate-binding protein</fullName>
    </submittedName>
</protein>
<proteinExistence type="predicted"/>
<dbReference type="HOGENOM" id="CLU_038034_2_5_4"/>
<keyword evidence="1 2" id="KW-0732">Signal</keyword>
<feature type="domain" description="Fe/B12 periplasmic-binding" evidence="3">
    <location>
        <begin position="41"/>
        <end position="291"/>
    </location>
</feature>
<dbReference type="Proteomes" id="UP000000366">
    <property type="component" value="Chromosome"/>
</dbReference>
<reference evidence="4 5" key="1">
    <citation type="journal article" date="2007" name="J. Bacteriol.">
        <title>Whole-genome analysis of the methyl tert-butyl ether-degrading beta-proteobacterium Methylibium petroleiphilum PM1.</title>
        <authorList>
            <person name="Kane S.R."/>
            <person name="Chakicherla A.Y."/>
            <person name="Chain P.S.G."/>
            <person name="Schmidt R."/>
            <person name="Shin M.W."/>
            <person name="Legler T.C."/>
            <person name="Scow K.M."/>
            <person name="Larimer F.W."/>
            <person name="Lucas S.M."/>
            <person name="Richardson P.M."/>
            <person name="Hristova K.R."/>
        </authorList>
    </citation>
    <scope>NUCLEOTIDE SEQUENCE [LARGE SCALE GENOMIC DNA]</scope>
    <source>
        <strain evidence="5">ATCC BAA-1232 / LMG 22953 / PM1</strain>
    </source>
</reference>
<dbReference type="Pfam" id="PF01497">
    <property type="entry name" value="Peripla_BP_2"/>
    <property type="match status" value="1"/>
</dbReference>
<dbReference type="InterPro" id="IPR050902">
    <property type="entry name" value="ABC_Transporter_SBP"/>
</dbReference>
<dbReference type="NCBIfam" id="NF038402">
    <property type="entry name" value="TroA_like"/>
    <property type="match status" value="1"/>
</dbReference>
<feature type="signal peptide" evidence="2">
    <location>
        <begin position="1"/>
        <end position="20"/>
    </location>
</feature>
<dbReference type="GO" id="GO:0071281">
    <property type="term" value="P:cellular response to iron ion"/>
    <property type="evidence" value="ECO:0007669"/>
    <property type="project" value="TreeGrafter"/>
</dbReference>
<keyword evidence="5" id="KW-1185">Reference proteome</keyword>
<dbReference type="STRING" id="420662.Mpe_A2307"/>
<evidence type="ECO:0000256" key="1">
    <source>
        <dbReference type="ARBA" id="ARBA00022729"/>
    </source>
</evidence>
<sequence length="300" mass="31443">MLRCCVLVLLGALGLHVAAAAPIELRDDRGVTLTLAVPPQRIVTLLPSLTESVCALGGCARLVGTDRFSNWPAGVGTLPKLGGLEDAQIEAIVALKPDVVLLALSDRVIERLEALGLKLVVLEARDHAGVQRALHAVARLLGTPAAAAPVWLTIERQLADAAARVPATLRGRRVYFEVDATPYAAGSGSFIGETLLRLGLGNVVPPALGPFPRLNPEYVLRAQPDIVMALQRNLAEMPGRPGWASLQALQRRQTCGFASAPYDVLVRPGPRMGEAALLLADCLAALPVSAASAKPGAGSR</sequence>
<organism evidence="4 5">
    <name type="scientific">Methylibium petroleiphilum (strain ATCC BAA-1232 / LMG 22953 / PM1)</name>
    <dbReference type="NCBI Taxonomy" id="420662"/>
    <lineage>
        <taxon>Bacteria</taxon>
        <taxon>Pseudomonadati</taxon>
        <taxon>Pseudomonadota</taxon>
        <taxon>Betaproteobacteria</taxon>
        <taxon>Burkholderiales</taxon>
        <taxon>Sphaerotilaceae</taxon>
        <taxon>Methylibium</taxon>
    </lineage>
</organism>
<accession>A2SI74</accession>
<dbReference type="PANTHER" id="PTHR30535">
    <property type="entry name" value="VITAMIN B12-BINDING PROTEIN"/>
    <property type="match status" value="1"/>
</dbReference>
<dbReference type="EMBL" id="CP000555">
    <property type="protein sequence ID" value="ABM95263.1"/>
    <property type="molecule type" value="Genomic_DNA"/>
</dbReference>
<dbReference type="InterPro" id="IPR054828">
    <property type="entry name" value="Vit_B12_bind_prot"/>
</dbReference>
<name>A2SI74_METPP</name>
<dbReference type="eggNOG" id="COG0614">
    <property type="taxonomic scope" value="Bacteria"/>
</dbReference>
<dbReference type="PANTHER" id="PTHR30535:SF34">
    <property type="entry name" value="MOLYBDATE-BINDING PROTEIN MOLA"/>
    <property type="match status" value="1"/>
</dbReference>
<dbReference type="PROSITE" id="PS50983">
    <property type="entry name" value="FE_B12_PBP"/>
    <property type="match status" value="1"/>
</dbReference>
<evidence type="ECO:0000313" key="4">
    <source>
        <dbReference type="EMBL" id="ABM95263.1"/>
    </source>
</evidence>
<evidence type="ECO:0000259" key="3">
    <source>
        <dbReference type="PROSITE" id="PS50983"/>
    </source>
</evidence>
<dbReference type="RefSeq" id="WP_011829900.1">
    <property type="nucleotide sequence ID" value="NC_008825.1"/>
</dbReference>
<dbReference type="Gene3D" id="3.40.50.1980">
    <property type="entry name" value="Nitrogenase molybdenum iron protein domain"/>
    <property type="match status" value="2"/>
</dbReference>
<evidence type="ECO:0000313" key="5">
    <source>
        <dbReference type="Proteomes" id="UP000000366"/>
    </source>
</evidence>
<dbReference type="KEGG" id="mpt:Mpe_A2307"/>
<dbReference type="AlphaFoldDB" id="A2SI74"/>
<dbReference type="SUPFAM" id="SSF53807">
    <property type="entry name" value="Helical backbone' metal receptor"/>
    <property type="match status" value="1"/>
</dbReference>
<dbReference type="InterPro" id="IPR002491">
    <property type="entry name" value="ABC_transptr_periplasmic_BD"/>
</dbReference>
<gene>
    <name evidence="4" type="primary">fepB</name>
    <name evidence="4" type="ordered locus">Mpe_A2307</name>
</gene>
<evidence type="ECO:0000256" key="2">
    <source>
        <dbReference type="SAM" id="SignalP"/>
    </source>
</evidence>
<feature type="chain" id="PRO_5002645503" evidence="2">
    <location>
        <begin position="21"/>
        <end position="300"/>
    </location>
</feature>